<name>A0A840LI26_9BURK</name>
<evidence type="ECO:0000313" key="2">
    <source>
        <dbReference type="EMBL" id="MBB4845659.1"/>
    </source>
</evidence>
<sequence length="126" mass="13582">MSSVPQTLALSLLLLTLAAPARAELVEIRWNEAARFAHSSEIAAGKFLELCGKLGPTAAVQWSFKAAQVLNFNIHYHEGEKVGYPAKAEGLLTASGVLKPAAEQDFCWMWSNKSGQAVALTVELAR</sequence>
<evidence type="ECO:0000313" key="3">
    <source>
        <dbReference type="Proteomes" id="UP000562027"/>
    </source>
</evidence>
<comment type="caution">
    <text evidence="2">The sequence shown here is derived from an EMBL/GenBank/DDBJ whole genome shotgun (WGS) entry which is preliminary data.</text>
</comment>
<dbReference type="EMBL" id="JACHLP010000010">
    <property type="protein sequence ID" value="MBB4845659.1"/>
    <property type="molecule type" value="Genomic_DNA"/>
</dbReference>
<keyword evidence="1" id="KW-0732">Signal</keyword>
<dbReference type="AlphaFoldDB" id="A0A840LI26"/>
<dbReference type="Proteomes" id="UP000562027">
    <property type="component" value="Unassembled WGS sequence"/>
</dbReference>
<reference evidence="2 3" key="1">
    <citation type="submission" date="2020-08" db="EMBL/GenBank/DDBJ databases">
        <title>Functional genomics of gut bacteria from endangered species of beetles.</title>
        <authorList>
            <person name="Carlos-Shanley C."/>
        </authorList>
    </citation>
    <scope>NUCLEOTIDE SEQUENCE [LARGE SCALE GENOMIC DNA]</scope>
    <source>
        <strain evidence="2 3">S00239</strain>
    </source>
</reference>
<organism evidence="2 3">
    <name type="scientific">Roseateles oligotrophus</name>
    <dbReference type="NCBI Taxonomy" id="1769250"/>
    <lineage>
        <taxon>Bacteria</taxon>
        <taxon>Pseudomonadati</taxon>
        <taxon>Pseudomonadota</taxon>
        <taxon>Betaproteobacteria</taxon>
        <taxon>Burkholderiales</taxon>
        <taxon>Sphaerotilaceae</taxon>
        <taxon>Roseateles</taxon>
    </lineage>
</organism>
<accession>A0A840LI26</accession>
<feature type="chain" id="PRO_5032658273" evidence="1">
    <location>
        <begin position="24"/>
        <end position="126"/>
    </location>
</feature>
<dbReference type="RefSeq" id="WP_184303838.1">
    <property type="nucleotide sequence ID" value="NZ_JACHLP010000010.1"/>
</dbReference>
<keyword evidence="3" id="KW-1185">Reference proteome</keyword>
<protein>
    <submittedName>
        <fullName evidence="2">Uncharacterized protein</fullName>
    </submittedName>
</protein>
<proteinExistence type="predicted"/>
<feature type="signal peptide" evidence="1">
    <location>
        <begin position="1"/>
        <end position="23"/>
    </location>
</feature>
<evidence type="ECO:0000256" key="1">
    <source>
        <dbReference type="SAM" id="SignalP"/>
    </source>
</evidence>
<gene>
    <name evidence="2" type="ORF">HNP55_004211</name>
</gene>